<protein>
    <submittedName>
        <fullName evidence="11">Sugar transferase</fullName>
    </submittedName>
</protein>
<comment type="caution">
    <text evidence="11">The sequence shown here is derived from an EMBL/GenBank/DDBJ whole genome shotgun (WGS) entry which is preliminary data.</text>
</comment>
<dbReference type="InterPro" id="IPR003362">
    <property type="entry name" value="Bact_transf"/>
</dbReference>
<comment type="similarity">
    <text evidence="2">Belongs to the bacterial sugar transferase family.</text>
</comment>
<keyword evidence="8" id="KW-0270">Exopolysaccharide synthesis</keyword>
<evidence type="ECO:0000256" key="8">
    <source>
        <dbReference type="ARBA" id="ARBA00023169"/>
    </source>
</evidence>
<organism evidence="11 12">
    <name type="scientific">Halovulum dunhuangense</name>
    <dbReference type="NCBI Taxonomy" id="1505036"/>
    <lineage>
        <taxon>Bacteria</taxon>
        <taxon>Pseudomonadati</taxon>
        <taxon>Pseudomonadota</taxon>
        <taxon>Alphaproteobacteria</taxon>
        <taxon>Rhodobacterales</taxon>
        <taxon>Paracoccaceae</taxon>
        <taxon>Halovulum</taxon>
    </lineage>
</organism>
<dbReference type="GO" id="GO:0016780">
    <property type="term" value="F:phosphotransferase activity, for other substituted phosphate groups"/>
    <property type="evidence" value="ECO:0007669"/>
    <property type="project" value="TreeGrafter"/>
</dbReference>
<evidence type="ECO:0000256" key="1">
    <source>
        <dbReference type="ARBA" id="ARBA00004236"/>
    </source>
</evidence>
<name>A0A849L205_9RHOB</name>
<keyword evidence="7 9" id="KW-0472">Membrane</keyword>
<accession>A0A849L205</accession>
<dbReference type="GO" id="GO:0000271">
    <property type="term" value="P:polysaccharide biosynthetic process"/>
    <property type="evidence" value="ECO:0007669"/>
    <property type="project" value="UniProtKB-KW"/>
</dbReference>
<keyword evidence="3" id="KW-1003">Cell membrane</keyword>
<evidence type="ECO:0000256" key="7">
    <source>
        <dbReference type="ARBA" id="ARBA00023136"/>
    </source>
</evidence>
<dbReference type="EMBL" id="JABFBC010000001">
    <property type="protein sequence ID" value="NNU80303.1"/>
    <property type="molecule type" value="Genomic_DNA"/>
</dbReference>
<evidence type="ECO:0000256" key="4">
    <source>
        <dbReference type="ARBA" id="ARBA00022679"/>
    </source>
</evidence>
<sequence length="224" mass="25731">MKDAAYLDWSRKADPSVLGRGIYRQRLKRLMDLVLAVALLPMVAPLVAILWLMVRLDGGPGFYWQERVGRDGRRFRFWKLRSMVTDADAALRRACEADPRVAAEWHEMQKLRHDPRVTRLGAVLRKTSLDELPQLWNVLRGDMSLIGPRPFTVEQEKLYVEAGGTAYFRLRPGVTGLWQVEGRSATSFLERIRFDNAYYANLSLPLDLRILWRTCAVVLRGTGC</sequence>
<dbReference type="AlphaFoldDB" id="A0A849L205"/>
<feature type="domain" description="Bacterial sugar transferase" evidence="10">
    <location>
        <begin position="28"/>
        <end position="219"/>
    </location>
</feature>
<dbReference type="PANTHER" id="PTHR30576">
    <property type="entry name" value="COLANIC BIOSYNTHESIS UDP-GLUCOSE LIPID CARRIER TRANSFERASE"/>
    <property type="match status" value="1"/>
</dbReference>
<dbReference type="GO" id="GO:0005886">
    <property type="term" value="C:plasma membrane"/>
    <property type="evidence" value="ECO:0007669"/>
    <property type="project" value="UniProtKB-SubCell"/>
</dbReference>
<reference evidence="11 12" key="1">
    <citation type="submission" date="2020-05" db="EMBL/GenBank/DDBJ databases">
        <title>Gimesia benthica sp. nov., a novel planctomycete isolated from a deep-sea water sample of the Northwest Indian Ocean.</title>
        <authorList>
            <person name="Wang J."/>
            <person name="Ruan C."/>
            <person name="Song L."/>
            <person name="Zhu Y."/>
            <person name="Li A."/>
            <person name="Zheng X."/>
            <person name="Wang L."/>
            <person name="Lu Z."/>
            <person name="Huang Y."/>
            <person name="Du W."/>
            <person name="Zhou Y."/>
            <person name="Huang L."/>
            <person name="Dai X."/>
        </authorList>
    </citation>
    <scope>NUCLEOTIDE SEQUENCE [LARGE SCALE GENOMIC DNA]</scope>
    <source>
        <strain evidence="11 12">YYQ-30</strain>
    </source>
</reference>
<proteinExistence type="inferred from homology"/>
<keyword evidence="6 9" id="KW-1133">Transmembrane helix</keyword>
<comment type="subcellular location">
    <subcellularLocation>
        <location evidence="1">Cell membrane</location>
    </subcellularLocation>
</comment>
<keyword evidence="4 11" id="KW-0808">Transferase</keyword>
<evidence type="ECO:0000256" key="3">
    <source>
        <dbReference type="ARBA" id="ARBA00022475"/>
    </source>
</evidence>
<keyword evidence="5 9" id="KW-0812">Transmembrane</keyword>
<evidence type="ECO:0000256" key="5">
    <source>
        <dbReference type="ARBA" id="ARBA00022692"/>
    </source>
</evidence>
<feature type="transmembrane region" description="Helical" evidence="9">
    <location>
        <begin position="33"/>
        <end position="54"/>
    </location>
</feature>
<dbReference type="PANTHER" id="PTHR30576:SF4">
    <property type="entry name" value="UNDECAPRENYL-PHOSPHATE GALACTOSE PHOSPHOTRANSFERASE"/>
    <property type="match status" value="1"/>
</dbReference>
<evidence type="ECO:0000259" key="10">
    <source>
        <dbReference type="Pfam" id="PF02397"/>
    </source>
</evidence>
<evidence type="ECO:0000256" key="6">
    <source>
        <dbReference type="ARBA" id="ARBA00022989"/>
    </source>
</evidence>
<dbReference type="Proteomes" id="UP000572377">
    <property type="component" value="Unassembled WGS sequence"/>
</dbReference>
<evidence type="ECO:0000313" key="12">
    <source>
        <dbReference type="Proteomes" id="UP000572377"/>
    </source>
</evidence>
<gene>
    <name evidence="11" type="ORF">HMH01_07600</name>
</gene>
<keyword evidence="12" id="KW-1185">Reference proteome</keyword>
<dbReference type="Pfam" id="PF02397">
    <property type="entry name" value="Bac_transf"/>
    <property type="match status" value="1"/>
</dbReference>
<evidence type="ECO:0000256" key="2">
    <source>
        <dbReference type="ARBA" id="ARBA00006464"/>
    </source>
</evidence>
<evidence type="ECO:0000313" key="11">
    <source>
        <dbReference type="EMBL" id="NNU80303.1"/>
    </source>
</evidence>
<evidence type="ECO:0000256" key="9">
    <source>
        <dbReference type="SAM" id="Phobius"/>
    </source>
</evidence>